<dbReference type="EMBL" id="GBRH01165984">
    <property type="protein sequence ID" value="JAE31912.1"/>
    <property type="molecule type" value="Transcribed_RNA"/>
</dbReference>
<organism evidence="1">
    <name type="scientific">Arundo donax</name>
    <name type="common">Giant reed</name>
    <name type="synonym">Donax arundinaceus</name>
    <dbReference type="NCBI Taxonomy" id="35708"/>
    <lineage>
        <taxon>Eukaryota</taxon>
        <taxon>Viridiplantae</taxon>
        <taxon>Streptophyta</taxon>
        <taxon>Embryophyta</taxon>
        <taxon>Tracheophyta</taxon>
        <taxon>Spermatophyta</taxon>
        <taxon>Magnoliopsida</taxon>
        <taxon>Liliopsida</taxon>
        <taxon>Poales</taxon>
        <taxon>Poaceae</taxon>
        <taxon>PACMAD clade</taxon>
        <taxon>Arundinoideae</taxon>
        <taxon>Arundineae</taxon>
        <taxon>Arundo</taxon>
    </lineage>
</organism>
<proteinExistence type="predicted"/>
<accession>A0A0A9H579</accession>
<sequence length="37" mass="4219">MVSWPLMVDLAFLFSNLTVQVTCIEIKILPLFTSYAN</sequence>
<reference evidence="1" key="2">
    <citation type="journal article" date="2015" name="Data Brief">
        <title>Shoot transcriptome of the giant reed, Arundo donax.</title>
        <authorList>
            <person name="Barrero R.A."/>
            <person name="Guerrero F.D."/>
            <person name="Moolhuijzen P."/>
            <person name="Goolsby J.A."/>
            <person name="Tidwell J."/>
            <person name="Bellgard S.E."/>
            <person name="Bellgard M.I."/>
        </authorList>
    </citation>
    <scope>NUCLEOTIDE SEQUENCE</scope>
    <source>
        <tissue evidence="1">Shoot tissue taken approximately 20 cm above the soil surface</tissue>
    </source>
</reference>
<name>A0A0A9H579_ARUDO</name>
<protein>
    <submittedName>
        <fullName evidence="1">Uncharacterized protein</fullName>
    </submittedName>
</protein>
<evidence type="ECO:0000313" key="1">
    <source>
        <dbReference type="EMBL" id="JAE31912.1"/>
    </source>
</evidence>
<reference evidence="1" key="1">
    <citation type="submission" date="2014-09" db="EMBL/GenBank/DDBJ databases">
        <authorList>
            <person name="Magalhaes I.L.F."/>
            <person name="Oliveira U."/>
            <person name="Santos F.R."/>
            <person name="Vidigal T.H.D.A."/>
            <person name="Brescovit A.D."/>
            <person name="Santos A.J."/>
        </authorList>
    </citation>
    <scope>NUCLEOTIDE SEQUENCE</scope>
    <source>
        <tissue evidence="1">Shoot tissue taken approximately 20 cm above the soil surface</tissue>
    </source>
</reference>
<dbReference type="AlphaFoldDB" id="A0A0A9H579"/>